<dbReference type="PANTHER" id="PTHR47870">
    <property type="entry name" value="CYTOCHROME C-TYPE BIOGENESIS PROTEIN CCMH"/>
    <property type="match status" value="1"/>
</dbReference>
<comment type="similarity">
    <text evidence="1 7">Belongs to the CcmH/CycL/Ccl2/NrfF family.</text>
</comment>
<dbReference type="PANTHER" id="PTHR47870:SF1">
    <property type="entry name" value="CYTOCHROME C-TYPE BIOGENESIS PROTEIN CCMH"/>
    <property type="match status" value="1"/>
</dbReference>
<keyword evidence="7" id="KW-0472">Membrane</keyword>
<dbReference type="RefSeq" id="WP_013345175.1">
    <property type="nucleotide sequence ID" value="NC_014541.1"/>
</dbReference>
<evidence type="ECO:0000256" key="1">
    <source>
        <dbReference type="ARBA" id="ARBA00010342"/>
    </source>
</evidence>
<protein>
    <recommendedName>
        <fullName evidence="7">Cytochrome c-type biogenesis protein</fullName>
    </recommendedName>
</protein>
<feature type="chain" id="PRO_5011018702" description="Cytochrome c-type biogenesis protein" evidence="7">
    <location>
        <begin position="19"/>
        <end position="125"/>
    </location>
</feature>
<dbReference type="eggNOG" id="COG3088">
    <property type="taxonomic scope" value="Bacteria"/>
</dbReference>
<gene>
    <name evidence="9" type="ordered locus">Fbal_1665</name>
</gene>
<reference evidence="9 10" key="1">
    <citation type="journal article" date="2010" name="Stand. Genomic Sci.">
        <title>Complete genome sequence of Ferrimonas balearica type strain (PAT).</title>
        <authorList>
            <person name="Nolan M."/>
            <person name="Sikorski J."/>
            <person name="Davenport K."/>
            <person name="Lucas S."/>
            <person name="Glavina Del Rio T."/>
            <person name="Tice H."/>
            <person name="Cheng J."/>
            <person name="Goodwin L."/>
            <person name="Pitluck S."/>
            <person name="Liolios K."/>
            <person name="Ivanova N."/>
            <person name="Mavromatis K."/>
            <person name="Ovchinnikova G."/>
            <person name="Pati A."/>
            <person name="Chen A."/>
            <person name="Palaniappan K."/>
            <person name="Land M."/>
            <person name="Hauser L."/>
            <person name="Chang Y."/>
            <person name="Jeffries C."/>
            <person name="Tapia R."/>
            <person name="Brettin T."/>
            <person name="Detter J."/>
            <person name="Han C."/>
            <person name="Yasawong M."/>
            <person name="Rohde M."/>
            <person name="Tindall B."/>
            <person name="Goker M."/>
            <person name="Woyke T."/>
            <person name="Bristow J."/>
            <person name="Eisen J."/>
            <person name="Markowitz V."/>
            <person name="Hugenholtz P."/>
            <person name="Kyrpides N."/>
            <person name="Klenk H."/>
            <person name="Lapidus A."/>
        </authorList>
    </citation>
    <scope>NUCLEOTIDE SEQUENCE [LARGE SCALE GENOMIC DNA]</scope>
    <source>
        <strain evidence="10">DSM 9799 / CCM 4581 / KCTC 23876 / PAT</strain>
    </source>
</reference>
<evidence type="ECO:0000256" key="5">
    <source>
        <dbReference type="ARBA" id="ARBA00022748"/>
    </source>
</evidence>
<evidence type="ECO:0000313" key="9">
    <source>
        <dbReference type="EMBL" id="ADN75869.1"/>
    </source>
</evidence>
<keyword evidence="3 7" id="KW-0479">Metal-binding</keyword>
<dbReference type="AlphaFoldDB" id="E1SQS1"/>
<evidence type="ECO:0000256" key="6">
    <source>
        <dbReference type="ARBA" id="ARBA00023004"/>
    </source>
</evidence>
<dbReference type="InterPro" id="IPR005616">
    <property type="entry name" value="CcmH/CycL/Ccl2/NrfF_N"/>
</dbReference>
<sequence length="125" mass="13868">MRALTLFLLALLSAPLAAQQMSASQRHQYEAIAAELRCPASVNLTVLESQAPIAFELKARIAERLLEGASKETVMTELEQRYGPQIRYRPAVEANTWLLWFGPLGLFCLLVVGVLIGARRSNQTE</sequence>
<dbReference type="Pfam" id="PF03918">
    <property type="entry name" value="CcmH"/>
    <property type="match status" value="1"/>
</dbReference>
<keyword evidence="10" id="KW-1185">Reference proteome</keyword>
<dbReference type="Gene3D" id="1.10.8.640">
    <property type="entry name" value="Cytochrome C biogenesis protein"/>
    <property type="match status" value="1"/>
</dbReference>
<dbReference type="STRING" id="550540.Fbal_1665"/>
<dbReference type="GeneID" id="67181873"/>
<dbReference type="Proteomes" id="UP000006683">
    <property type="component" value="Chromosome"/>
</dbReference>
<keyword evidence="6 7" id="KW-0408">Iron</keyword>
<keyword evidence="7" id="KW-0812">Transmembrane</keyword>
<proteinExistence type="inferred from homology"/>
<evidence type="ECO:0000256" key="7">
    <source>
        <dbReference type="RuleBase" id="RU364112"/>
    </source>
</evidence>
<dbReference type="GO" id="GO:0005886">
    <property type="term" value="C:plasma membrane"/>
    <property type="evidence" value="ECO:0007669"/>
    <property type="project" value="TreeGrafter"/>
</dbReference>
<keyword evidence="2 7" id="KW-0349">Heme</keyword>
<organism evidence="9 10">
    <name type="scientific">Ferrimonas balearica (strain DSM 9799 / CCM 4581 / KCTC 23876 / PAT)</name>
    <dbReference type="NCBI Taxonomy" id="550540"/>
    <lineage>
        <taxon>Bacteria</taxon>
        <taxon>Pseudomonadati</taxon>
        <taxon>Pseudomonadota</taxon>
        <taxon>Gammaproteobacteria</taxon>
        <taxon>Alteromonadales</taxon>
        <taxon>Ferrimonadaceae</taxon>
        <taxon>Ferrimonas</taxon>
    </lineage>
</organism>
<dbReference type="InterPro" id="IPR038297">
    <property type="entry name" value="CcmH/CycL/NrfF/Ccl2_sf"/>
</dbReference>
<feature type="signal peptide" evidence="7">
    <location>
        <begin position="1"/>
        <end position="18"/>
    </location>
</feature>
<dbReference type="InterPro" id="IPR051263">
    <property type="entry name" value="C-type_cytochrome_biogenesis"/>
</dbReference>
<keyword evidence="5" id="KW-0201">Cytochrome c-type biogenesis</keyword>
<evidence type="ECO:0000256" key="2">
    <source>
        <dbReference type="ARBA" id="ARBA00022617"/>
    </source>
</evidence>
<dbReference type="GO" id="GO:0046872">
    <property type="term" value="F:metal ion binding"/>
    <property type="evidence" value="ECO:0007669"/>
    <property type="project" value="UniProtKB-KW"/>
</dbReference>
<dbReference type="HOGENOM" id="CLU_107187_0_2_6"/>
<keyword evidence="4 7" id="KW-0732">Signal</keyword>
<keyword evidence="7" id="KW-1133">Transmembrane helix</keyword>
<accession>E1SQS1</accession>
<feature type="transmembrane region" description="Helical" evidence="7">
    <location>
        <begin position="97"/>
        <end position="118"/>
    </location>
</feature>
<evidence type="ECO:0000256" key="3">
    <source>
        <dbReference type="ARBA" id="ARBA00022723"/>
    </source>
</evidence>
<evidence type="ECO:0000313" key="10">
    <source>
        <dbReference type="Proteomes" id="UP000006683"/>
    </source>
</evidence>
<feature type="domain" description="CcmH/CycL/Ccl2/NrfF N-terminal" evidence="8">
    <location>
        <begin position="12"/>
        <end position="123"/>
    </location>
</feature>
<dbReference type="OrthoDB" id="9804975at2"/>
<evidence type="ECO:0000256" key="4">
    <source>
        <dbReference type="ARBA" id="ARBA00022729"/>
    </source>
</evidence>
<dbReference type="KEGG" id="fbl:Fbal_1665"/>
<dbReference type="EMBL" id="CP002209">
    <property type="protein sequence ID" value="ADN75869.1"/>
    <property type="molecule type" value="Genomic_DNA"/>
</dbReference>
<dbReference type="GO" id="GO:0017004">
    <property type="term" value="P:cytochrome complex assembly"/>
    <property type="evidence" value="ECO:0007669"/>
    <property type="project" value="UniProtKB-KW"/>
</dbReference>
<comment type="function">
    <text evidence="7">Possible subunit of a heme lyase.</text>
</comment>
<dbReference type="CDD" id="cd16378">
    <property type="entry name" value="CcmH_N"/>
    <property type="match status" value="1"/>
</dbReference>
<evidence type="ECO:0000259" key="8">
    <source>
        <dbReference type="Pfam" id="PF03918"/>
    </source>
</evidence>
<name>E1SQS1_FERBD</name>